<evidence type="ECO:0000313" key="3">
    <source>
        <dbReference type="EMBL" id="QOS70103.1"/>
    </source>
</evidence>
<keyword evidence="2" id="KW-0472">Membrane</keyword>
<dbReference type="RefSeq" id="WP_186938550.1">
    <property type="nucleotide sequence ID" value="NZ_CP063310.1"/>
</dbReference>
<organism evidence="3 4">
    <name type="scientific">Eggerthella guodeyinii</name>
    <dbReference type="NCBI Taxonomy" id="2690837"/>
    <lineage>
        <taxon>Bacteria</taxon>
        <taxon>Bacillati</taxon>
        <taxon>Actinomycetota</taxon>
        <taxon>Coriobacteriia</taxon>
        <taxon>Eggerthellales</taxon>
        <taxon>Eggerthellaceae</taxon>
        <taxon>Eggerthella</taxon>
    </lineage>
</organism>
<name>A0A6L7IWL2_9ACTN</name>
<keyword evidence="2" id="KW-0812">Transmembrane</keyword>
<evidence type="ECO:0000256" key="2">
    <source>
        <dbReference type="SAM" id="Phobius"/>
    </source>
</evidence>
<reference evidence="3 4" key="1">
    <citation type="submission" date="2020-10" db="EMBL/GenBank/DDBJ databases">
        <title>Eggerthella sp. nov., isolated from human feces.</title>
        <authorList>
            <person name="Yajun G."/>
        </authorList>
    </citation>
    <scope>NUCLEOTIDE SEQUENCE [LARGE SCALE GENOMIC DNA]</scope>
    <source>
        <strain evidence="3 4">HF-1101</strain>
    </source>
</reference>
<feature type="region of interest" description="Disordered" evidence="1">
    <location>
        <begin position="1"/>
        <end position="24"/>
    </location>
</feature>
<dbReference type="Proteomes" id="UP000478463">
    <property type="component" value="Chromosome"/>
</dbReference>
<accession>A0A6L7IWL2</accession>
<feature type="transmembrane region" description="Helical" evidence="2">
    <location>
        <begin position="28"/>
        <end position="49"/>
    </location>
</feature>
<sequence>MGRHRGRDQRAVGDGRARRAPDERGQGTVEFALVTAAFVAVIVACGALWRGLEAGMFVDHALASASHHVQMTMPGSVADVFLY</sequence>
<dbReference type="EMBL" id="CP063310">
    <property type="protein sequence ID" value="QOS70103.1"/>
    <property type="molecule type" value="Genomic_DNA"/>
</dbReference>
<feature type="compositionally biased region" description="Basic and acidic residues" evidence="1">
    <location>
        <begin position="8"/>
        <end position="24"/>
    </location>
</feature>
<dbReference type="AlphaFoldDB" id="A0A6L7IWL2"/>
<evidence type="ECO:0000313" key="4">
    <source>
        <dbReference type="Proteomes" id="UP000478463"/>
    </source>
</evidence>
<evidence type="ECO:0000256" key="1">
    <source>
        <dbReference type="SAM" id="MobiDB-lite"/>
    </source>
</evidence>
<evidence type="ECO:0008006" key="5">
    <source>
        <dbReference type="Google" id="ProtNLM"/>
    </source>
</evidence>
<keyword evidence="2" id="KW-1133">Transmembrane helix</keyword>
<gene>
    <name evidence="3" type="ORF">GS424_003210</name>
</gene>
<protein>
    <recommendedName>
        <fullName evidence="5">Pilus assembly protein</fullName>
    </recommendedName>
</protein>
<proteinExistence type="predicted"/>
<dbReference type="KEGG" id="egd:GS424_003210"/>